<sequence length="63" mass="6947">MRDIWSLLAVATGVLCVLFTHESVVDLFDGQFMAALIGTVIAVFTGGTARWTWRRSHPRAARA</sequence>
<dbReference type="Proteomes" id="UP000295345">
    <property type="component" value="Unassembled WGS sequence"/>
</dbReference>
<keyword evidence="1" id="KW-1133">Transmembrane helix</keyword>
<dbReference type="AlphaFoldDB" id="A0A4V2Y3K2"/>
<evidence type="ECO:0000256" key="1">
    <source>
        <dbReference type="SAM" id="Phobius"/>
    </source>
</evidence>
<accession>A0A4V2Y3K2</accession>
<reference evidence="2 3" key="1">
    <citation type="submission" date="2019-03" db="EMBL/GenBank/DDBJ databases">
        <title>Draft genome sequences of novel Actinobacteria.</title>
        <authorList>
            <person name="Sahin N."/>
            <person name="Ay H."/>
            <person name="Saygin H."/>
        </authorList>
    </citation>
    <scope>NUCLEOTIDE SEQUENCE [LARGE SCALE GENOMIC DNA]</scope>
    <source>
        <strain evidence="2 3">DSM 41900</strain>
    </source>
</reference>
<keyword evidence="1" id="KW-0812">Transmembrane</keyword>
<name>A0A4V2Y3K2_9ACTN</name>
<feature type="transmembrane region" description="Helical" evidence="1">
    <location>
        <begin position="32"/>
        <end position="53"/>
    </location>
</feature>
<comment type="caution">
    <text evidence="2">The sequence shown here is derived from an EMBL/GenBank/DDBJ whole genome shotgun (WGS) entry which is preliminary data.</text>
</comment>
<evidence type="ECO:0000313" key="3">
    <source>
        <dbReference type="Proteomes" id="UP000295345"/>
    </source>
</evidence>
<keyword evidence="3" id="KW-1185">Reference proteome</keyword>
<evidence type="ECO:0000313" key="2">
    <source>
        <dbReference type="EMBL" id="TDC76815.1"/>
    </source>
</evidence>
<keyword evidence="1" id="KW-0472">Membrane</keyword>
<proteinExistence type="predicted"/>
<gene>
    <name evidence="2" type="ORF">E1283_08935</name>
</gene>
<dbReference type="RefSeq" id="WP_132817388.1">
    <property type="nucleotide sequence ID" value="NZ_SMKI01000068.1"/>
</dbReference>
<protein>
    <submittedName>
        <fullName evidence="2">Uncharacterized protein</fullName>
    </submittedName>
</protein>
<dbReference type="OrthoDB" id="9963102at2"/>
<organism evidence="2 3">
    <name type="scientific">Streptomyces hainanensis</name>
    <dbReference type="NCBI Taxonomy" id="402648"/>
    <lineage>
        <taxon>Bacteria</taxon>
        <taxon>Bacillati</taxon>
        <taxon>Actinomycetota</taxon>
        <taxon>Actinomycetes</taxon>
        <taxon>Kitasatosporales</taxon>
        <taxon>Streptomycetaceae</taxon>
        <taxon>Streptomyces</taxon>
    </lineage>
</organism>
<dbReference type="EMBL" id="SMKI01000068">
    <property type="protein sequence ID" value="TDC76815.1"/>
    <property type="molecule type" value="Genomic_DNA"/>
</dbReference>